<protein>
    <recommendedName>
        <fullName evidence="1">ASCH domain-containing protein</fullName>
    </recommendedName>
</protein>
<dbReference type="PIRSF" id="PIRSF021320">
    <property type="entry name" value="DUF984"/>
    <property type="match status" value="1"/>
</dbReference>
<name>A0A805ZXU9_LACGA</name>
<organism evidence="2 3">
    <name type="scientific">Lactobacillus gasseri (strain ATCC 33323 / DSM 20243 / BCRC 14619 / CIP 102991 / JCM 1131 / KCTC 3163 / NCIMB 11718 / NCTC 13722 / AM63)</name>
    <dbReference type="NCBI Taxonomy" id="324831"/>
    <lineage>
        <taxon>Bacteria</taxon>
        <taxon>Bacillati</taxon>
        <taxon>Bacillota</taxon>
        <taxon>Bacilli</taxon>
        <taxon>Lactobacillales</taxon>
        <taxon>Lactobacillaceae</taxon>
        <taxon>Lactobacillus</taxon>
    </lineage>
</organism>
<dbReference type="CDD" id="cd06553">
    <property type="entry name" value="ASCH_Ef3133_like"/>
    <property type="match status" value="1"/>
</dbReference>
<dbReference type="GeneID" id="29639586"/>
<gene>
    <name evidence="2" type="ordered locus">LGAS_1042</name>
</gene>
<dbReference type="Pfam" id="PF04266">
    <property type="entry name" value="ASCH"/>
    <property type="match status" value="1"/>
</dbReference>
<dbReference type="Gene3D" id="3.10.400.10">
    <property type="entry name" value="Sulfate adenylyltransferase"/>
    <property type="match status" value="1"/>
</dbReference>
<dbReference type="PANTHER" id="PTHR39203">
    <property type="entry name" value="CYTOPLASMIC PROTEIN-RELATED"/>
    <property type="match status" value="1"/>
</dbReference>
<evidence type="ECO:0000259" key="1">
    <source>
        <dbReference type="SMART" id="SM01022"/>
    </source>
</evidence>
<dbReference type="SMART" id="SM01022">
    <property type="entry name" value="ASCH"/>
    <property type="match status" value="1"/>
</dbReference>
<evidence type="ECO:0000313" key="2">
    <source>
        <dbReference type="EMBL" id="ABJ60417.1"/>
    </source>
</evidence>
<dbReference type="Proteomes" id="UP000000664">
    <property type="component" value="Chromosome"/>
</dbReference>
<dbReference type="KEGG" id="lga:LGAS_1042"/>
<dbReference type="AlphaFoldDB" id="A0A805ZXU9"/>
<sequence>MDENIQTFWHQFCKKHKINENTPVEAWAFGATQKDANALASLVDKGIKTATTSAYELYGKDEKLPKVGEWSIILDSNAKPVCVIKDVCAEIISYNLISQEHAYHEGEGDRSYAYWRKVHDEFFTREYKEHGKVFYPQAPMVCKVFEKIK</sequence>
<feature type="domain" description="ASCH" evidence="1">
    <location>
        <begin position="27"/>
        <end position="149"/>
    </location>
</feature>
<proteinExistence type="predicted"/>
<accession>A0A805ZXU9</accession>
<dbReference type="InterPro" id="IPR007374">
    <property type="entry name" value="ASCH_domain"/>
</dbReference>
<dbReference type="RefSeq" id="WP_003647262.1">
    <property type="nucleotide sequence ID" value="NC_008530.1"/>
</dbReference>
<dbReference type="InterPro" id="IPR015947">
    <property type="entry name" value="PUA-like_sf"/>
</dbReference>
<dbReference type="InterPro" id="IPR009326">
    <property type="entry name" value="DUF984"/>
</dbReference>
<dbReference type="SUPFAM" id="SSF88697">
    <property type="entry name" value="PUA domain-like"/>
    <property type="match status" value="1"/>
</dbReference>
<evidence type="ECO:0000313" key="3">
    <source>
        <dbReference type="Proteomes" id="UP000000664"/>
    </source>
</evidence>
<reference evidence="2 3" key="1">
    <citation type="journal article" date="2006" name="Proc. Natl. Acad. Sci. U.S.A.">
        <title>Comparative genomics of the lactic acid bacteria.</title>
        <authorList>
            <person name="Makarova K."/>
            <person name="Slesarev A."/>
            <person name="Wolf Y."/>
            <person name="Sorokin A."/>
            <person name="Mirkin B."/>
            <person name="Koonin E."/>
            <person name="Pavlov A."/>
            <person name="Pavlova N."/>
            <person name="Karamychev V."/>
            <person name="Polouchine N."/>
            <person name="Shakhova V."/>
            <person name="Grigoriev I."/>
            <person name="Lou Y."/>
            <person name="Rohksar D."/>
            <person name="Lucas S."/>
            <person name="Huang K."/>
            <person name="Goodstein D.M."/>
            <person name="Hawkins T."/>
            <person name="Plengvidhya V."/>
            <person name="Welker D."/>
            <person name="Hughes J."/>
            <person name="Goh Y."/>
            <person name="Benson A."/>
            <person name="Baldwin K."/>
            <person name="Lee J.H."/>
            <person name="Diaz-Muniz I."/>
            <person name="Dosti B."/>
            <person name="Smeianov V."/>
            <person name="Wechter W."/>
            <person name="Barabote R."/>
            <person name="Lorca G."/>
            <person name="Altermann E."/>
            <person name="Barrangou R."/>
            <person name="Ganesan B."/>
            <person name="Xie Y."/>
            <person name="Rawsthorne H."/>
            <person name="Tamir D."/>
            <person name="Parker C."/>
            <person name="Breidt F."/>
            <person name="Broadbent J."/>
            <person name="Hutkins R."/>
            <person name="O'Sullivan D."/>
            <person name="Steele J."/>
            <person name="Unlu G."/>
            <person name="Saier M."/>
            <person name="Klaenhammer T."/>
            <person name="Richardson P."/>
            <person name="Kozyavkin S."/>
            <person name="Weimer B."/>
            <person name="Mills D."/>
        </authorList>
    </citation>
    <scope>NUCLEOTIDE SEQUENCE [LARGE SCALE GENOMIC DNA]</scope>
    <source>
        <strain evidence="3">ATCC 33323 / DSM 20243 / BCRC 14619 / CIP 102991 / JCM 1131 / KCTC 3163 / NCIMB 11718 / NCTC 13722 / AM63</strain>
    </source>
</reference>
<dbReference type="EMBL" id="CP000413">
    <property type="protein sequence ID" value="ABJ60417.1"/>
    <property type="molecule type" value="Genomic_DNA"/>
</dbReference>
<dbReference type="PANTHER" id="PTHR39203:SF1">
    <property type="entry name" value="CYTOPLASMIC PROTEIN"/>
    <property type="match status" value="1"/>
</dbReference>